<feature type="domain" description="VOC" evidence="1">
    <location>
        <begin position="3"/>
        <end position="124"/>
    </location>
</feature>
<gene>
    <name evidence="2" type="ORF">NOG11_08000</name>
</gene>
<organism evidence="2 3">
    <name type="scientific">Parvularcula maris</name>
    <dbReference type="NCBI Taxonomy" id="2965077"/>
    <lineage>
        <taxon>Bacteria</taxon>
        <taxon>Pseudomonadati</taxon>
        <taxon>Pseudomonadota</taxon>
        <taxon>Alphaproteobacteria</taxon>
        <taxon>Parvularculales</taxon>
        <taxon>Parvularculaceae</taxon>
        <taxon>Parvularcula</taxon>
    </lineage>
</organism>
<sequence length="129" mass="13980">MERFLKITPVLLAEDVEACAAFWSGLGFETTMTVPFGEGLGFAALSADGIEVMYQSFDLARAQDKTLIEGVGRSVIYIEVASLADLEARIDEHSIAVPARMTDYGAREIYVRDPSGNLIGFAEQVGRDG</sequence>
<dbReference type="Pfam" id="PF00903">
    <property type="entry name" value="Glyoxalase"/>
    <property type="match status" value="1"/>
</dbReference>
<keyword evidence="3" id="KW-1185">Reference proteome</keyword>
<proteinExistence type="predicted"/>
<dbReference type="InterPro" id="IPR004360">
    <property type="entry name" value="Glyas_Fos-R_dOase_dom"/>
</dbReference>
<dbReference type="InterPro" id="IPR029068">
    <property type="entry name" value="Glyas_Bleomycin-R_OHBP_Dase"/>
</dbReference>
<reference evidence="2" key="1">
    <citation type="submission" date="2022-07" db="EMBL/GenBank/DDBJ databases">
        <title>Parvularcula maris sp. nov., an algicidal bacterium isolated from seawater.</title>
        <authorList>
            <person name="Li F."/>
        </authorList>
    </citation>
    <scope>NUCLEOTIDE SEQUENCE</scope>
    <source>
        <strain evidence="2">BGMRC 0090</strain>
    </source>
</reference>
<dbReference type="Proteomes" id="UP001142610">
    <property type="component" value="Unassembled WGS sequence"/>
</dbReference>
<dbReference type="InterPro" id="IPR037523">
    <property type="entry name" value="VOC_core"/>
</dbReference>
<dbReference type="PROSITE" id="PS51819">
    <property type="entry name" value="VOC"/>
    <property type="match status" value="1"/>
</dbReference>
<dbReference type="Gene3D" id="3.10.180.10">
    <property type="entry name" value="2,3-Dihydroxybiphenyl 1,2-Dioxygenase, domain 1"/>
    <property type="match status" value="1"/>
</dbReference>
<protein>
    <submittedName>
        <fullName evidence="2">VOC family protein</fullName>
    </submittedName>
</protein>
<dbReference type="EMBL" id="JANIBC010000004">
    <property type="protein sequence ID" value="MCQ8185333.1"/>
    <property type="molecule type" value="Genomic_DNA"/>
</dbReference>
<evidence type="ECO:0000313" key="2">
    <source>
        <dbReference type="EMBL" id="MCQ8185333.1"/>
    </source>
</evidence>
<dbReference type="AlphaFoldDB" id="A0A9X2L911"/>
<name>A0A9X2L911_9PROT</name>
<comment type="caution">
    <text evidence="2">The sequence shown here is derived from an EMBL/GenBank/DDBJ whole genome shotgun (WGS) entry which is preliminary data.</text>
</comment>
<dbReference type="SUPFAM" id="SSF54593">
    <property type="entry name" value="Glyoxalase/Bleomycin resistance protein/Dihydroxybiphenyl dioxygenase"/>
    <property type="match status" value="1"/>
</dbReference>
<evidence type="ECO:0000259" key="1">
    <source>
        <dbReference type="PROSITE" id="PS51819"/>
    </source>
</evidence>
<dbReference type="RefSeq" id="WP_256619203.1">
    <property type="nucleotide sequence ID" value="NZ_JANIBC010000004.1"/>
</dbReference>
<evidence type="ECO:0000313" key="3">
    <source>
        <dbReference type="Proteomes" id="UP001142610"/>
    </source>
</evidence>
<accession>A0A9X2L911</accession>